<protein>
    <submittedName>
        <fullName evidence="1">Uncharacterized protein</fullName>
    </submittedName>
</protein>
<organism evidence="1">
    <name type="scientific">termite gut metagenome</name>
    <dbReference type="NCBI Taxonomy" id="433724"/>
    <lineage>
        <taxon>unclassified sequences</taxon>
        <taxon>metagenomes</taxon>
        <taxon>organismal metagenomes</taxon>
    </lineage>
</organism>
<comment type="caution">
    <text evidence="1">The sequence shown here is derived from an EMBL/GenBank/DDBJ whole genome shotgun (WGS) entry which is preliminary data.</text>
</comment>
<dbReference type="EMBL" id="SNRY01007943">
    <property type="protein sequence ID" value="KAA6309449.1"/>
    <property type="molecule type" value="Genomic_DNA"/>
</dbReference>
<proteinExistence type="predicted"/>
<reference evidence="1" key="1">
    <citation type="submission" date="2019-03" db="EMBL/GenBank/DDBJ databases">
        <title>Single cell metagenomics reveals metabolic interactions within the superorganism composed of flagellate Streblomastix strix and complex community of Bacteroidetes bacteria on its surface.</title>
        <authorList>
            <person name="Treitli S.C."/>
            <person name="Kolisko M."/>
            <person name="Husnik F."/>
            <person name="Keeling P."/>
            <person name="Hampl V."/>
        </authorList>
    </citation>
    <scope>NUCLEOTIDE SEQUENCE</scope>
    <source>
        <strain evidence="1">STM</strain>
    </source>
</reference>
<dbReference type="AlphaFoldDB" id="A0A5J4PLP7"/>
<accession>A0A5J4PLP7</accession>
<sequence>AQIVENGRLRVESGVGEGVSP</sequence>
<feature type="non-terminal residue" evidence="1">
    <location>
        <position position="1"/>
    </location>
</feature>
<name>A0A5J4PLP7_9ZZZZ</name>
<evidence type="ECO:0000313" key="1">
    <source>
        <dbReference type="EMBL" id="KAA6309449.1"/>
    </source>
</evidence>
<gene>
    <name evidence="1" type="ORF">EZS27_039060</name>
</gene>